<organism evidence="2 3">
    <name type="scientific">Mycena citricolor</name>
    <dbReference type="NCBI Taxonomy" id="2018698"/>
    <lineage>
        <taxon>Eukaryota</taxon>
        <taxon>Fungi</taxon>
        <taxon>Dikarya</taxon>
        <taxon>Basidiomycota</taxon>
        <taxon>Agaricomycotina</taxon>
        <taxon>Agaricomycetes</taxon>
        <taxon>Agaricomycetidae</taxon>
        <taxon>Agaricales</taxon>
        <taxon>Marasmiineae</taxon>
        <taxon>Mycenaceae</taxon>
        <taxon>Mycena</taxon>
    </lineage>
</organism>
<feature type="region of interest" description="Disordered" evidence="1">
    <location>
        <begin position="29"/>
        <end position="49"/>
    </location>
</feature>
<evidence type="ECO:0000313" key="2">
    <source>
        <dbReference type="EMBL" id="CAK5279886.1"/>
    </source>
</evidence>
<dbReference type="EMBL" id="CAVNYO010000440">
    <property type="protein sequence ID" value="CAK5279886.1"/>
    <property type="molecule type" value="Genomic_DNA"/>
</dbReference>
<proteinExistence type="predicted"/>
<name>A0AAD2HR92_9AGAR</name>
<dbReference type="Proteomes" id="UP001295794">
    <property type="component" value="Unassembled WGS sequence"/>
</dbReference>
<protein>
    <submittedName>
        <fullName evidence="2">Uncharacterized protein</fullName>
    </submittedName>
</protein>
<reference evidence="2" key="1">
    <citation type="submission" date="2023-11" db="EMBL/GenBank/DDBJ databases">
        <authorList>
            <person name="De Vega J J."/>
            <person name="De Vega J J."/>
        </authorList>
    </citation>
    <scope>NUCLEOTIDE SEQUENCE</scope>
</reference>
<sequence>MIAASAKDAIRRSLVGIATKIRRTEFSEVAHEAGNPGQRRPRLLIMHAR</sequence>
<comment type="caution">
    <text evidence="2">The sequence shown here is derived from an EMBL/GenBank/DDBJ whole genome shotgun (WGS) entry which is preliminary data.</text>
</comment>
<keyword evidence="3" id="KW-1185">Reference proteome</keyword>
<accession>A0AAD2HR92</accession>
<gene>
    <name evidence="2" type="ORF">MYCIT1_LOCUS30207</name>
</gene>
<dbReference type="AlphaFoldDB" id="A0AAD2HR92"/>
<evidence type="ECO:0000313" key="3">
    <source>
        <dbReference type="Proteomes" id="UP001295794"/>
    </source>
</evidence>
<evidence type="ECO:0000256" key="1">
    <source>
        <dbReference type="SAM" id="MobiDB-lite"/>
    </source>
</evidence>